<dbReference type="InterPro" id="IPR042621">
    <property type="entry name" value="TTC23/TTC23L"/>
</dbReference>
<dbReference type="eggNOG" id="ENOG502QXY0">
    <property type="taxonomic scope" value="Eukaryota"/>
</dbReference>
<organism evidence="3 4">
    <name type="scientific">Anolis carolinensis</name>
    <name type="common">Green anole</name>
    <name type="synonym">American chameleon</name>
    <dbReference type="NCBI Taxonomy" id="28377"/>
    <lineage>
        <taxon>Eukaryota</taxon>
        <taxon>Metazoa</taxon>
        <taxon>Chordata</taxon>
        <taxon>Craniata</taxon>
        <taxon>Vertebrata</taxon>
        <taxon>Euteleostomi</taxon>
        <taxon>Lepidosauria</taxon>
        <taxon>Squamata</taxon>
        <taxon>Bifurcata</taxon>
        <taxon>Unidentata</taxon>
        <taxon>Episquamata</taxon>
        <taxon>Toxicofera</taxon>
        <taxon>Iguania</taxon>
        <taxon>Dactyloidae</taxon>
        <taxon>Anolis</taxon>
    </lineage>
</organism>
<protein>
    <recommendedName>
        <fullName evidence="2">Protein ZIP4 homolog</fullName>
    </recommendedName>
</protein>
<dbReference type="GO" id="GO:0051321">
    <property type="term" value="P:meiotic cell cycle"/>
    <property type="evidence" value="ECO:0007669"/>
    <property type="project" value="UniProtKB-KW"/>
</dbReference>
<evidence type="ECO:0000313" key="3">
    <source>
        <dbReference type="Ensembl" id="ENSACAP00000008356.4"/>
    </source>
</evidence>
<name>H9GDZ8_ANOCA</name>
<dbReference type="InterPro" id="IPR013940">
    <property type="entry name" value="Spo22/ZIP4/TEX11"/>
</dbReference>
<keyword evidence="1" id="KW-0469">Meiosis</keyword>
<reference evidence="3" key="2">
    <citation type="submission" date="2025-08" db="UniProtKB">
        <authorList>
            <consortium name="Ensembl"/>
        </authorList>
    </citation>
    <scope>IDENTIFICATION</scope>
</reference>
<dbReference type="InterPro" id="IPR011990">
    <property type="entry name" value="TPR-like_helical_dom_sf"/>
</dbReference>
<dbReference type="PANTHER" id="PTHR14485">
    <property type="entry name" value="TETRATRICOPEPTIDE REPEAT PROTEIN 23"/>
    <property type="match status" value="1"/>
</dbReference>
<dbReference type="Ensembl" id="ENSACAT00000008537.4">
    <property type="protein sequence ID" value="ENSACAP00000008356.4"/>
    <property type="gene ID" value="ENSACAG00000008497.4"/>
</dbReference>
<dbReference type="Bgee" id="ENSACAG00000008497">
    <property type="expression patterns" value="Expressed in lung"/>
</dbReference>
<dbReference type="STRING" id="28377.ENSACAP00000008356"/>
<reference evidence="3" key="1">
    <citation type="submission" date="2009-12" db="EMBL/GenBank/DDBJ databases">
        <title>The Genome Sequence of Anolis carolinensis (Green Anole Lizard).</title>
        <authorList>
            <consortium name="The Genome Sequencing Platform"/>
            <person name="Di Palma F."/>
            <person name="Alfoldi J."/>
            <person name="Heiman D."/>
            <person name="Young S."/>
            <person name="Grabherr M."/>
            <person name="Johnson J."/>
            <person name="Lander E.S."/>
            <person name="Lindblad-Toh K."/>
        </authorList>
    </citation>
    <scope>NUCLEOTIDE SEQUENCE [LARGE SCALE GENOMIC DNA]</scope>
    <source>
        <strain evidence="3">JBL SC #1</strain>
    </source>
</reference>
<sequence>MDEIKGNFGGEEMKFKLFATPLAKLMEAQKRAERFAEEKEAHYACKELIQCIALTRIIYGNGHWRLGQAFANLAHGYLVLQGLPIQAMKHANAAKYTIFMEKRAPPTSREERGEILSTLVTIYYTLGEANLMQKNGKKSYCNLKKAEQVMEELQRPDWTETVKLKVSERDLMMALGRASLQRNNLELAARYFERTIETTISAGGEMSPELIDIYQEMAKVKQIQKNHEEAIMYLLKAYSVSTAMNNKFSTQVASVTLLLAKAYAATGEEKYFEAAEKYFIEGLTAYKEALGTDHSQTIHVVEDYSKWLARTGKRKVTTNPYGL</sequence>
<evidence type="ECO:0000313" key="4">
    <source>
        <dbReference type="Proteomes" id="UP000001646"/>
    </source>
</evidence>
<accession>H9GDZ8</accession>
<dbReference type="InParanoid" id="H9GDZ8"/>
<proteinExistence type="predicted"/>
<keyword evidence="4" id="KW-1185">Reference proteome</keyword>
<dbReference type="Pfam" id="PF08631">
    <property type="entry name" value="SPO22"/>
    <property type="match status" value="1"/>
</dbReference>
<dbReference type="HOGENOM" id="CLU_030458_1_0_1"/>
<reference evidence="3" key="3">
    <citation type="submission" date="2025-09" db="UniProtKB">
        <authorList>
            <consortium name="Ensembl"/>
        </authorList>
    </citation>
    <scope>IDENTIFICATION</scope>
</reference>
<dbReference type="GeneTree" id="ENSGT00530000063847"/>
<gene>
    <name evidence="3" type="primary">TTC23L</name>
</gene>
<dbReference type="AlphaFoldDB" id="H9GDZ8"/>
<dbReference type="PANTHER" id="PTHR14485:SF4">
    <property type="entry name" value="TETRATRICOPEPTIDE REPEAT PROTEIN 23-LIKE"/>
    <property type="match status" value="1"/>
</dbReference>
<dbReference type="Proteomes" id="UP000001646">
    <property type="component" value="Unplaced"/>
</dbReference>
<evidence type="ECO:0000256" key="1">
    <source>
        <dbReference type="ARBA" id="ARBA00023254"/>
    </source>
</evidence>
<dbReference type="SUPFAM" id="SSF48452">
    <property type="entry name" value="TPR-like"/>
    <property type="match status" value="1"/>
</dbReference>
<dbReference type="Gene3D" id="1.25.40.10">
    <property type="entry name" value="Tetratricopeptide repeat domain"/>
    <property type="match status" value="1"/>
</dbReference>
<evidence type="ECO:0000256" key="2">
    <source>
        <dbReference type="ARBA" id="ARBA00031845"/>
    </source>
</evidence>